<feature type="transmembrane region" description="Helical" evidence="2">
    <location>
        <begin position="305"/>
        <end position="326"/>
    </location>
</feature>
<dbReference type="AlphaFoldDB" id="A0A8H7QJN8"/>
<feature type="region of interest" description="Disordered" evidence="1">
    <location>
        <begin position="94"/>
        <end position="131"/>
    </location>
</feature>
<gene>
    <name evidence="3" type="ORF">INT47_004155</name>
</gene>
<keyword evidence="2" id="KW-1133">Transmembrane helix</keyword>
<evidence type="ECO:0000313" key="3">
    <source>
        <dbReference type="EMBL" id="KAG2193907.1"/>
    </source>
</evidence>
<dbReference type="InterPro" id="IPR024260">
    <property type="entry name" value="Vac7"/>
</dbReference>
<keyword evidence="2" id="KW-0812">Transmembrane</keyword>
<sequence length="507" mass="57969">KTLQMTACIVPEQDHCDASDMSNGEEPTPRSFSKPFKNRPSMNRPKLYPVHSSDTSRFPTLERLENSMLLSKNSKMIIEPVLFHGENSISNSIIANSKKGGSQSDAKSIHSTKSTSTIRKKRQVKKKNQSTPTEIFARNLSEAVSDFDGRIRWMTDMFTIPQMEEEVCTQHYYHRQPSIHLKHQVFFTCTKKKFIIFNKQKIKIASYKNDQDHSYFSDHHHQKFRRPGLRSTVSELPARGVKSFYLDSMSSKYEKKNISNKHLGHYQPHYRYSSSGEEDEENAPLLYYSSSSRLKTRYFINNKPCWCTCIGILFVLCTLVAVMVLASPLEFVEVTSISNVLATQKQLIFDIHVRAKNSNNWNIQMSHSAFSVFAASHYVPISVVMGNETETRDITTKYIGTVNRLVDPLTFKSAFYFRSKTSNSTSQIQIKNPGETGGDMTGNERWSLLIRYPYELTIRGVLKYQLFPSFISSKVYSARVCKIVEIDPASGVIKEVPLPEQSICDES</sequence>
<feature type="non-terminal residue" evidence="3">
    <location>
        <position position="1"/>
    </location>
</feature>
<reference evidence="3" key="1">
    <citation type="submission" date="2020-12" db="EMBL/GenBank/DDBJ databases">
        <title>Metabolic potential, ecology and presence of endohyphal bacteria is reflected in genomic diversity of Mucoromycotina.</title>
        <authorList>
            <person name="Muszewska A."/>
            <person name="Okrasinska A."/>
            <person name="Steczkiewicz K."/>
            <person name="Drgas O."/>
            <person name="Orlowska M."/>
            <person name="Perlinska-Lenart U."/>
            <person name="Aleksandrzak-Piekarczyk T."/>
            <person name="Szatraj K."/>
            <person name="Zielenkiewicz U."/>
            <person name="Pilsyk S."/>
            <person name="Malc E."/>
            <person name="Mieczkowski P."/>
            <person name="Kruszewska J.S."/>
            <person name="Biernat P."/>
            <person name="Pawlowska J."/>
        </authorList>
    </citation>
    <scope>NUCLEOTIDE SEQUENCE</scope>
    <source>
        <strain evidence="3">WA0000017839</strain>
    </source>
</reference>
<dbReference type="EMBL" id="JAEPRD010000212">
    <property type="protein sequence ID" value="KAG2193907.1"/>
    <property type="molecule type" value="Genomic_DNA"/>
</dbReference>
<organism evidence="3 4">
    <name type="scientific">Mucor saturninus</name>
    <dbReference type="NCBI Taxonomy" id="64648"/>
    <lineage>
        <taxon>Eukaryota</taxon>
        <taxon>Fungi</taxon>
        <taxon>Fungi incertae sedis</taxon>
        <taxon>Mucoromycota</taxon>
        <taxon>Mucoromycotina</taxon>
        <taxon>Mucoromycetes</taxon>
        <taxon>Mucorales</taxon>
        <taxon>Mucorineae</taxon>
        <taxon>Mucoraceae</taxon>
        <taxon>Mucor</taxon>
    </lineage>
</organism>
<proteinExistence type="predicted"/>
<comment type="caution">
    <text evidence="3">The sequence shown here is derived from an EMBL/GenBank/DDBJ whole genome shotgun (WGS) entry which is preliminary data.</text>
</comment>
<dbReference type="GO" id="GO:0000011">
    <property type="term" value="P:vacuole inheritance"/>
    <property type="evidence" value="ECO:0007669"/>
    <property type="project" value="TreeGrafter"/>
</dbReference>
<accession>A0A8H7QJN8</accession>
<dbReference type="PANTHER" id="PTHR28258">
    <property type="entry name" value="VACUOLAR SEGREGATION PROTEIN 7"/>
    <property type="match status" value="1"/>
</dbReference>
<dbReference type="Pfam" id="PF12751">
    <property type="entry name" value="Vac7"/>
    <property type="match status" value="1"/>
</dbReference>
<dbReference type="GO" id="GO:0000329">
    <property type="term" value="C:fungal-type vacuole membrane"/>
    <property type="evidence" value="ECO:0007669"/>
    <property type="project" value="TreeGrafter"/>
</dbReference>
<evidence type="ECO:0000256" key="1">
    <source>
        <dbReference type="SAM" id="MobiDB-lite"/>
    </source>
</evidence>
<dbReference type="GO" id="GO:0070772">
    <property type="term" value="C:PAS complex"/>
    <property type="evidence" value="ECO:0007669"/>
    <property type="project" value="TreeGrafter"/>
</dbReference>
<keyword evidence="2" id="KW-0472">Membrane</keyword>
<dbReference type="OrthoDB" id="1204at2759"/>
<evidence type="ECO:0000256" key="2">
    <source>
        <dbReference type="SAM" id="Phobius"/>
    </source>
</evidence>
<name>A0A8H7QJN8_9FUNG</name>
<evidence type="ECO:0000313" key="4">
    <source>
        <dbReference type="Proteomes" id="UP000603453"/>
    </source>
</evidence>
<dbReference type="GO" id="GO:0010513">
    <property type="term" value="P:positive regulation of phosphatidylinositol biosynthetic process"/>
    <property type="evidence" value="ECO:0007669"/>
    <property type="project" value="TreeGrafter"/>
</dbReference>
<protein>
    <submittedName>
        <fullName evidence="3">Uncharacterized protein</fullName>
    </submittedName>
</protein>
<feature type="compositionally biased region" description="Basic residues" evidence="1">
    <location>
        <begin position="118"/>
        <end position="128"/>
    </location>
</feature>
<feature type="region of interest" description="Disordered" evidence="1">
    <location>
        <begin position="14"/>
        <end position="54"/>
    </location>
</feature>
<dbReference type="PANTHER" id="PTHR28258:SF1">
    <property type="entry name" value="VACUOLAR SEGREGATION PROTEIN 7"/>
    <property type="match status" value="1"/>
</dbReference>
<keyword evidence="4" id="KW-1185">Reference proteome</keyword>
<dbReference type="GO" id="GO:1903778">
    <property type="term" value="P:protein localization to vacuolar membrane"/>
    <property type="evidence" value="ECO:0007669"/>
    <property type="project" value="TreeGrafter"/>
</dbReference>
<dbReference type="Proteomes" id="UP000603453">
    <property type="component" value="Unassembled WGS sequence"/>
</dbReference>